<dbReference type="OrthoDB" id="1708998at2759"/>
<dbReference type="Proteomes" id="UP000594638">
    <property type="component" value="Unassembled WGS sequence"/>
</dbReference>
<proteinExistence type="predicted"/>
<feature type="compositionally biased region" description="Acidic residues" evidence="1">
    <location>
        <begin position="87"/>
        <end position="96"/>
    </location>
</feature>
<evidence type="ECO:0000313" key="3">
    <source>
        <dbReference type="Proteomes" id="UP000594638"/>
    </source>
</evidence>
<sequence length="176" mass="20421">MYNDCDDNNDVVYQDTSFWDVSKLVEARNYDAIQTPLPIDDVPPLLIDLKSIDRCILREKDGDTDNESHEDDDGIAESESVHRAEENNEALDDQIEDSEANILNRLKKKYNHRTGSRPFSYIVEKMAEDGSKFTEVDTFEFAYVGKNKCWTCNATKAQHDEMFVKEHEYLIERAKE</sequence>
<reference evidence="2 3" key="1">
    <citation type="submission" date="2019-12" db="EMBL/GenBank/DDBJ databases">
        <authorList>
            <person name="Alioto T."/>
            <person name="Alioto T."/>
            <person name="Gomez Garrido J."/>
        </authorList>
    </citation>
    <scope>NUCLEOTIDE SEQUENCE [LARGE SCALE GENOMIC DNA]</scope>
</reference>
<keyword evidence="3" id="KW-1185">Reference proteome</keyword>
<dbReference type="Gramene" id="OE9A112327T1">
    <property type="protein sequence ID" value="OE9A112327C1"/>
    <property type="gene ID" value="OE9A112327"/>
</dbReference>
<accession>A0A8S0UPL7</accession>
<organism evidence="2 3">
    <name type="scientific">Olea europaea subsp. europaea</name>
    <dbReference type="NCBI Taxonomy" id="158383"/>
    <lineage>
        <taxon>Eukaryota</taxon>
        <taxon>Viridiplantae</taxon>
        <taxon>Streptophyta</taxon>
        <taxon>Embryophyta</taxon>
        <taxon>Tracheophyta</taxon>
        <taxon>Spermatophyta</taxon>
        <taxon>Magnoliopsida</taxon>
        <taxon>eudicotyledons</taxon>
        <taxon>Gunneridae</taxon>
        <taxon>Pentapetalae</taxon>
        <taxon>asterids</taxon>
        <taxon>lamiids</taxon>
        <taxon>Lamiales</taxon>
        <taxon>Oleaceae</taxon>
        <taxon>Oleeae</taxon>
        <taxon>Olea</taxon>
    </lineage>
</organism>
<name>A0A8S0UPL7_OLEEU</name>
<evidence type="ECO:0000313" key="2">
    <source>
        <dbReference type="EMBL" id="CAA3019764.1"/>
    </source>
</evidence>
<comment type="caution">
    <text evidence="2">The sequence shown here is derived from an EMBL/GenBank/DDBJ whole genome shotgun (WGS) entry which is preliminary data.</text>
</comment>
<protein>
    <submittedName>
        <fullName evidence="2">Uncharacterized protein</fullName>
    </submittedName>
</protein>
<gene>
    <name evidence="2" type="ORF">OLEA9_A112327</name>
</gene>
<dbReference type="AlphaFoldDB" id="A0A8S0UPL7"/>
<feature type="region of interest" description="Disordered" evidence="1">
    <location>
        <begin position="60"/>
        <end position="96"/>
    </location>
</feature>
<dbReference type="EMBL" id="CACTIH010009029">
    <property type="protein sequence ID" value="CAA3019764.1"/>
    <property type="molecule type" value="Genomic_DNA"/>
</dbReference>
<evidence type="ECO:0000256" key="1">
    <source>
        <dbReference type="SAM" id="MobiDB-lite"/>
    </source>
</evidence>